<dbReference type="Pfam" id="PF16079">
    <property type="entry name" value="Phage_holin_5_2"/>
    <property type="match status" value="1"/>
</dbReference>
<dbReference type="EMBL" id="BK015251">
    <property type="protein sequence ID" value="DAD97968.1"/>
    <property type="molecule type" value="Genomic_DNA"/>
</dbReference>
<keyword evidence="1" id="KW-1133">Transmembrane helix</keyword>
<feature type="transmembrane region" description="Helical" evidence="1">
    <location>
        <begin position="33"/>
        <end position="53"/>
    </location>
</feature>
<feature type="transmembrane region" description="Helical" evidence="1">
    <location>
        <begin position="65"/>
        <end position="82"/>
    </location>
</feature>
<protein>
    <submittedName>
        <fullName evidence="2">Holin</fullName>
    </submittedName>
</protein>
<reference evidence="2" key="1">
    <citation type="journal article" date="2021" name="Proc. Natl. Acad. Sci. U.S.A.">
        <title>A Catalog of Tens of Thousands of Viruses from Human Metagenomes Reveals Hidden Associations with Chronic Diseases.</title>
        <authorList>
            <person name="Tisza M.J."/>
            <person name="Buck C.B."/>
        </authorList>
    </citation>
    <scope>NUCLEOTIDE SEQUENCE</scope>
    <source>
        <strain evidence="2">CtnMb19</strain>
    </source>
</reference>
<dbReference type="InterPro" id="IPR032111">
    <property type="entry name" value="Clostridium_phage_holin"/>
</dbReference>
<feature type="transmembrane region" description="Helical" evidence="1">
    <location>
        <begin position="6"/>
        <end position="26"/>
    </location>
</feature>
<evidence type="ECO:0000313" key="2">
    <source>
        <dbReference type="EMBL" id="DAD97968.1"/>
    </source>
</evidence>
<evidence type="ECO:0000256" key="1">
    <source>
        <dbReference type="SAM" id="Phobius"/>
    </source>
</evidence>
<organism evidence="2">
    <name type="scientific">Siphoviridae sp. ctnMb19</name>
    <dbReference type="NCBI Taxonomy" id="2825659"/>
    <lineage>
        <taxon>Viruses</taxon>
        <taxon>Duplodnaviria</taxon>
        <taxon>Heunggongvirae</taxon>
        <taxon>Uroviricota</taxon>
        <taxon>Caudoviricetes</taxon>
    </lineage>
</organism>
<proteinExistence type="predicted"/>
<keyword evidence="1" id="KW-0812">Transmembrane</keyword>
<keyword evidence="1" id="KW-0472">Membrane</keyword>
<name>A0A8S5NUT1_9CAUD</name>
<accession>A0A8S5NUT1</accession>
<sequence length="89" mass="9178">MDITSVSTVVAIVVITYLIGLGAKAIPHIKDNYIPIIVGIAGGILGVIGMYVIPDFPANDILNAIAVGIVSGLSSTGVNQIYKQVKNNA</sequence>